<evidence type="ECO:0000313" key="2">
    <source>
        <dbReference type="Proteomes" id="UP000095395"/>
    </source>
</evidence>
<organism evidence="1 2">
    <name type="scientific">Roseburia inulinivorans</name>
    <dbReference type="NCBI Taxonomy" id="360807"/>
    <lineage>
        <taxon>Bacteria</taxon>
        <taxon>Bacillati</taxon>
        <taxon>Bacillota</taxon>
        <taxon>Clostridia</taxon>
        <taxon>Lachnospirales</taxon>
        <taxon>Lachnospiraceae</taxon>
        <taxon>Roseburia</taxon>
    </lineage>
</organism>
<proteinExistence type="predicted"/>
<dbReference type="RefSeq" id="WP_055300919.1">
    <property type="nucleotide sequence ID" value="NZ_CYYR01000001.1"/>
</dbReference>
<dbReference type="AlphaFoldDB" id="A0A173WN02"/>
<dbReference type="GeneID" id="75162346"/>
<dbReference type="EMBL" id="CYYR01000001">
    <property type="protein sequence ID" value="CUN39448.1"/>
    <property type="molecule type" value="Genomic_DNA"/>
</dbReference>
<sequence length="367" mass="42111">MSARNHEVTAKQQLLDANGNIAEPGWSRSQLQQYSRTQIKALKFLIKEWDYYLVVGDDCAVAFTLSDDGYVGLQSVSLLDFSGKPWEHTETVLDAFPMGKLQMPTNSSEGDIVYEKKNLRLKYVLEKNPENLSERSVVGKSIAGKEKTGRNIIIRHIICEFDNFYQGKPFSCDIRLQQPQMDTMVIATPWDKKGRFYYNQKINCMRAEGFAEYNGKRYEFHPEKHFGTLDWGRGVWTYDNTWYWGSGNCDVDGHAFGFNIGYGFGNTKAASENVIFYDGVAHKIDDVTFVIPEDDYCKPWKFTSSDGRFEMDFMPLLDRSACLDYKLIVSDQHQVFGRMSGTTVLDDGTKVEIKDVLCFAEKVHNRY</sequence>
<name>A0A173WN02_9FIRM</name>
<dbReference type="Pfam" id="PF10974">
    <property type="entry name" value="DUF2804"/>
    <property type="match status" value="1"/>
</dbReference>
<gene>
    <name evidence="1" type="ORF">ERS852392_00248</name>
</gene>
<reference evidence="1 2" key="1">
    <citation type="submission" date="2015-09" db="EMBL/GenBank/DDBJ databases">
        <authorList>
            <consortium name="Pathogen Informatics"/>
        </authorList>
    </citation>
    <scope>NUCLEOTIDE SEQUENCE [LARGE SCALE GENOMIC DNA]</scope>
    <source>
        <strain evidence="1 2">2789STDY5608835</strain>
    </source>
</reference>
<dbReference type="PANTHER" id="PTHR35868">
    <property type="entry name" value="DUF2804 DOMAIN-CONTAINING PROTEIN-RELATED"/>
    <property type="match status" value="1"/>
</dbReference>
<dbReference type="Proteomes" id="UP000095395">
    <property type="component" value="Unassembled WGS sequence"/>
</dbReference>
<evidence type="ECO:0000313" key="1">
    <source>
        <dbReference type="EMBL" id="CUN39448.1"/>
    </source>
</evidence>
<dbReference type="PANTHER" id="PTHR35868:SF3">
    <property type="entry name" value="DUF2804 DOMAIN-CONTAINING PROTEIN"/>
    <property type="match status" value="1"/>
</dbReference>
<dbReference type="InterPro" id="IPR021243">
    <property type="entry name" value="DUF2804"/>
</dbReference>
<protein>
    <submittedName>
        <fullName evidence="1">Protein of uncharacterized function (DUF2804)</fullName>
    </submittedName>
</protein>
<accession>A0A173WN02</accession>